<keyword evidence="1" id="KW-0812">Transmembrane</keyword>
<reference evidence="2" key="1">
    <citation type="journal article" date="2021" name="PeerJ">
        <title>Extensive microbial diversity within the chicken gut microbiome revealed by metagenomics and culture.</title>
        <authorList>
            <person name="Gilroy R."/>
            <person name="Ravi A."/>
            <person name="Getino M."/>
            <person name="Pursley I."/>
            <person name="Horton D.L."/>
            <person name="Alikhan N.F."/>
            <person name="Baker D."/>
            <person name="Gharbi K."/>
            <person name="Hall N."/>
            <person name="Watson M."/>
            <person name="Adriaenssens E.M."/>
            <person name="Foster-Nyarko E."/>
            <person name="Jarju S."/>
            <person name="Secka A."/>
            <person name="Antonio M."/>
            <person name="Oren A."/>
            <person name="Chaudhuri R.R."/>
            <person name="La Ragione R."/>
            <person name="Hildebrand F."/>
            <person name="Pallen M.J."/>
        </authorList>
    </citation>
    <scope>NUCLEOTIDE SEQUENCE</scope>
    <source>
        <strain evidence="2">Gambia2-208</strain>
    </source>
</reference>
<comment type="caution">
    <text evidence="2">The sequence shown here is derived from an EMBL/GenBank/DDBJ whole genome shotgun (WGS) entry which is preliminary data.</text>
</comment>
<evidence type="ECO:0000313" key="3">
    <source>
        <dbReference type="Proteomes" id="UP000886851"/>
    </source>
</evidence>
<feature type="transmembrane region" description="Helical" evidence="1">
    <location>
        <begin position="29"/>
        <end position="48"/>
    </location>
</feature>
<evidence type="ECO:0000256" key="1">
    <source>
        <dbReference type="SAM" id="Phobius"/>
    </source>
</evidence>
<keyword evidence="1" id="KW-0472">Membrane</keyword>
<evidence type="ECO:0000313" key="2">
    <source>
        <dbReference type="EMBL" id="HIY88151.1"/>
    </source>
</evidence>
<reference evidence="2" key="2">
    <citation type="submission" date="2021-04" db="EMBL/GenBank/DDBJ databases">
        <authorList>
            <person name="Gilroy R."/>
        </authorList>
    </citation>
    <scope>NUCLEOTIDE SEQUENCE</scope>
    <source>
        <strain evidence="2">Gambia2-208</strain>
    </source>
</reference>
<dbReference type="PROSITE" id="PS51257">
    <property type="entry name" value="PROKAR_LIPOPROTEIN"/>
    <property type="match status" value="1"/>
</dbReference>
<keyword evidence="1" id="KW-1133">Transmembrane helix</keyword>
<dbReference type="Proteomes" id="UP000886851">
    <property type="component" value="Unassembled WGS sequence"/>
</dbReference>
<dbReference type="AlphaFoldDB" id="A0A9D2CLG9"/>
<accession>A0A9D2CLG9</accession>
<sequence length="58" mass="6323">MKKFLITSAVALLLIAVSRWASHNLMFTVSAACTLAILALVIYMAVLADKHETSCKKN</sequence>
<dbReference type="EMBL" id="DXCV01000039">
    <property type="protein sequence ID" value="HIY88151.1"/>
    <property type="molecule type" value="Genomic_DNA"/>
</dbReference>
<name>A0A9D2CLG9_9BACE</name>
<organism evidence="2 3">
    <name type="scientific">Candidatus Bacteroides pullicola</name>
    <dbReference type="NCBI Taxonomy" id="2838475"/>
    <lineage>
        <taxon>Bacteria</taxon>
        <taxon>Pseudomonadati</taxon>
        <taxon>Bacteroidota</taxon>
        <taxon>Bacteroidia</taxon>
        <taxon>Bacteroidales</taxon>
        <taxon>Bacteroidaceae</taxon>
        <taxon>Bacteroides</taxon>
    </lineage>
</organism>
<proteinExistence type="predicted"/>
<protein>
    <submittedName>
        <fullName evidence="2">Uncharacterized protein</fullName>
    </submittedName>
</protein>
<gene>
    <name evidence="2" type="ORF">H9824_05545</name>
</gene>